<sequence length="199" mass="22402">MALSPAKLALGLGATSATVGGGVWVVKSMEGSPKVTIKDRLKRDGYSPLDVGKSDGWSEVLNAYNQKKDSPDLRFDHGNEQISEQRLKDTCAEVFKEDEKDSKYEKAKKWCVIPNSVSQVLVSKSLKVLDTSKTGEEDKTKWEPLKTQYKDNDIPNFSLTSQDWKVLRTKCKDLVGKKPWDDDYKTSITHAERWCIDKG</sequence>
<dbReference type="EMBL" id="CP002808">
    <property type="protein sequence ID" value="AEG73343.1"/>
    <property type="molecule type" value="Genomic_DNA"/>
</dbReference>
<organism evidence="1 2">
    <name type="scientific">Mycoplasma haemofelis (strain Ohio2)</name>
    <dbReference type="NCBI Taxonomy" id="859194"/>
    <lineage>
        <taxon>Bacteria</taxon>
        <taxon>Bacillati</taxon>
        <taxon>Mycoplasmatota</taxon>
        <taxon>Mollicutes</taxon>
        <taxon>Mycoplasmataceae</taxon>
        <taxon>Mycoplasma</taxon>
    </lineage>
</organism>
<protein>
    <submittedName>
        <fullName evidence="1">Uncharacterized protein</fullName>
    </submittedName>
</protein>
<reference evidence="1 2" key="1">
    <citation type="journal article" date="2011" name="J. Bacteriol.">
        <title>Complete genome sequences of two hemotropic Mycoplasmas, Mycoplasma haemofelis strain Ohio2 and Mycoplasma suis strain Illinois.</title>
        <authorList>
            <person name="Messick J.B."/>
            <person name="Santos A.P."/>
            <person name="Guimaraes A.M."/>
        </authorList>
    </citation>
    <scope>NUCLEOTIDE SEQUENCE [LARGE SCALE GENOMIC DNA]</scope>
    <source>
        <strain evidence="1 2">Ohio2</strain>
    </source>
</reference>
<dbReference type="KEGG" id="mhf:MHF_1095"/>
<dbReference type="Proteomes" id="UP000007952">
    <property type="component" value="Chromosome"/>
</dbReference>
<dbReference type="STRING" id="859194.MHF_1095"/>
<evidence type="ECO:0000313" key="2">
    <source>
        <dbReference type="Proteomes" id="UP000007952"/>
    </source>
</evidence>
<dbReference type="BioCyc" id="MHAE859194:G1GR7-1086-MONOMER"/>
<evidence type="ECO:0000313" key="1">
    <source>
        <dbReference type="EMBL" id="AEG73343.1"/>
    </source>
</evidence>
<dbReference type="HOGENOM" id="CLU_098620_3_0_14"/>
<gene>
    <name evidence="1" type="ordered locus">MHF_1095</name>
</gene>
<name>F6FJI8_MYCHI</name>
<accession>F6FJI8</accession>
<proteinExistence type="predicted"/>
<reference key="2">
    <citation type="submission" date="2011-05" db="EMBL/GenBank/DDBJ databases">
        <title>The Genome of Mycoplasma haemofelis Strain Ohio2, a pathogenic hemoplasma of the cat.</title>
        <authorList>
            <person name="Santos A.P."/>
            <person name="Guimaraes A.M.S."/>
            <person name="SanMiguel P.J."/>
            <person name="Martin S.W."/>
            <person name="Messick J.B."/>
        </authorList>
    </citation>
    <scope>NUCLEOTIDE SEQUENCE</scope>
    <source>
        <strain>Ohio2</strain>
    </source>
</reference>
<dbReference type="AlphaFoldDB" id="F6FJI8"/>